<evidence type="ECO:0000313" key="12">
    <source>
        <dbReference type="Proteomes" id="UP001054889"/>
    </source>
</evidence>
<dbReference type="Pfam" id="PF13639">
    <property type="entry name" value="zf-RING_2"/>
    <property type="match status" value="1"/>
</dbReference>
<evidence type="ECO:0000256" key="3">
    <source>
        <dbReference type="ARBA" id="ARBA00022679"/>
    </source>
</evidence>
<dbReference type="Gene3D" id="3.30.40.10">
    <property type="entry name" value="Zinc/RING finger domain, C3HC4 (zinc finger)"/>
    <property type="match status" value="1"/>
</dbReference>
<evidence type="ECO:0000256" key="8">
    <source>
        <dbReference type="PROSITE-ProRule" id="PRU00175"/>
    </source>
</evidence>
<keyword evidence="12" id="KW-1185">Reference proteome</keyword>
<dbReference type="InterPro" id="IPR045191">
    <property type="entry name" value="MBR1/2-like"/>
</dbReference>
<evidence type="ECO:0000256" key="5">
    <source>
        <dbReference type="ARBA" id="ARBA00022771"/>
    </source>
</evidence>
<feature type="region of interest" description="Disordered" evidence="9">
    <location>
        <begin position="78"/>
        <end position="99"/>
    </location>
</feature>
<gene>
    <name evidence="11" type="primary">gb05253</name>
    <name evidence="11" type="ORF">PR202_gb05253</name>
</gene>
<evidence type="ECO:0000313" key="11">
    <source>
        <dbReference type="EMBL" id="GJN18126.1"/>
    </source>
</evidence>
<dbReference type="PROSITE" id="PS50089">
    <property type="entry name" value="ZF_RING_2"/>
    <property type="match status" value="1"/>
</dbReference>
<proteinExistence type="predicted"/>
<dbReference type="AlphaFoldDB" id="A0AAV5E6G9"/>
<evidence type="ECO:0000256" key="7">
    <source>
        <dbReference type="ARBA" id="ARBA00022833"/>
    </source>
</evidence>
<reference evidence="11" key="1">
    <citation type="journal article" date="2018" name="DNA Res.">
        <title>Multiple hybrid de novo genome assembly of finger millet, an orphan allotetraploid crop.</title>
        <authorList>
            <person name="Hatakeyama M."/>
            <person name="Aluri S."/>
            <person name="Balachadran M.T."/>
            <person name="Sivarajan S.R."/>
            <person name="Patrignani A."/>
            <person name="Gruter S."/>
            <person name="Poveda L."/>
            <person name="Shimizu-Inatsugi R."/>
            <person name="Baeten J."/>
            <person name="Francoijs K.J."/>
            <person name="Nataraja K.N."/>
            <person name="Reddy Y.A.N."/>
            <person name="Phadnis S."/>
            <person name="Ravikumar R.L."/>
            <person name="Schlapbach R."/>
            <person name="Sreeman S.M."/>
            <person name="Shimizu K.K."/>
        </authorList>
    </citation>
    <scope>NUCLEOTIDE SEQUENCE</scope>
</reference>
<comment type="caution">
    <text evidence="11">The sequence shown here is derived from an EMBL/GenBank/DDBJ whole genome shotgun (WGS) entry which is preliminary data.</text>
</comment>
<dbReference type="PANTHER" id="PTHR22937:SF67">
    <property type="entry name" value="E3 UBIQUITIN-PROTEIN LIGASE ZFP1-RELATED"/>
    <property type="match status" value="1"/>
</dbReference>
<dbReference type="GO" id="GO:0008270">
    <property type="term" value="F:zinc ion binding"/>
    <property type="evidence" value="ECO:0007669"/>
    <property type="project" value="UniProtKB-KW"/>
</dbReference>
<dbReference type="GO" id="GO:0061630">
    <property type="term" value="F:ubiquitin protein ligase activity"/>
    <property type="evidence" value="ECO:0007669"/>
    <property type="project" value="UniProtKB-EC"/>
</dbReference>
<evidence type="ECO:0000256" key="4">
    <source>
        <dbReference type="ARBA" id="ARBA00022723"/>
    </source>
</evidence>
<keyword evidence="7" id="KW-0862">Zinc</keyword>
<keyword evidence="6" id="KW-0833">Ubl conjugation pathway</keyword>
<keyword evidence="3" id="KW-0808">Transferase</keyword>
<sequence>MVCTPQVIDLESERGQARGGNGDISDQGAQHAVRVVENVTSFGLSDMRSYYDVSVNHQHLPVHNPPSNLVADSGFAFASSSSSSSHAPQNHALRPWDPSFESNVPPNIVPLNPSEHHSHSGWSSMEGSSITGANGFNSVVRPESTQRGNYTFPTTHISHAWMSQAANGIADGVPYVNATSNVQGRFTHSGATEVVNGGFHEYQSTPSTVCRGPHGAVMDFSRLYEVSNVVDEHRDMRLDIDSMTYEELLALEERIGDVNTGLTKSHIEEYQDKDCVGILDCGHRYHAECVKQWLTVKNICPICKTTALSADRRNGQ</sequence>
<comment type="catalytic activity">
    <reaction evidence="1">
        <text>S-ubiquitinyl-[E2 ubiquitin-conjugating enzyme]-L-cysteine + [acceptor protein]-L-lysine = [E2 ubiquitin-conjugating enzyme]-L-cysteine + N(6)-ubiquitinyl-[acceptor protein]-L-lysine.</text>
        <dbReference type="EC" id="2.3.2.27"/>
    </reaction>
</comment>
<dbReference type="EC" id="2.3.2.27" evidence="2"/>
<accession>A0AAV5E6G9</accession>
<evidence type="ECO:0000256" key="6">
    <source>
        <dbReference type="ARBA" id="ARBA00022786"/>
    </source>
</evidence>
<feature type="domain" description="RING-type" evidence="10">
    <location>
        <begin position="278"/>
        <end position="304"/>
    </location>
</feature>
<name>A0AAV5E6G9_ELECO</name>
<dbReference type="Proteomes" id="UP001054889">
    <property type="component" value="Unassembled WGS sequence"/>
</dbReference>
<protein>
    <recommendedName>
        <fullName evidence="2">RING-type E3 ubiquitin transferase</fullName>
        <ecNumber evidence="2">2.3.2.27</ecNumber>
    </recommendedName>
</protein>
<evidence type="ECO:0000256" key="1">
    <source>
        <dbReference type="ARBA" id="ARBA00000900"/>
    </source>
</evidence>
<dbReference type="SUPFAM" id="SSF57850">
    <property type="entry name" value="RING/U-box"/>
    <property type="match status" value="1"/>
</dbReference>
<evidence type="ECO:0000256" key="2">
    <source>
        <dbReference type="ARBA" id="ARBA00012483"/>
    </source>
</evidence>
<reference evidence="11" key="2">
    <citation type="submission" date="2021-12" db="EMBL/GenBank/DDBJ databases">
        <title>Resequencing data analysis of finger millet.</title>
        <authorList>
            <person name="Hatakeyama M."/>
            <person name="Aluri S."/>
            <person name="Balachadran M.T."/>
            <person name="Sivarajan S.R."/>
            <person name="Poveda L."/>
            <person name="Shimizu-Inatsugi R."/>
            <person name="Schlapbach R."/>
            <person name="Sreeman S.M."/>
            <person name="Shimizu K.K."/>
        </authorList>
    </citation>
    <scope>NUCLEOTIDE SEQUENCE</scope>
</reference>
<organism evidence="11 12">
    <name type="scientific">Eleusine coracana subsp. coracana</name>
    <dbReference type="NCBI Taxonomy" id="191504"/>
    <lineage>
        <taxon>Eukaryota</taxon>
        <taxon>Viridiplantae</taxon>
        <taxon>Streptophyta</taxon>
        <taxon>Embryophyta</taxon>
        <taxon>Tracheophyta</taxon>
        <taxon>Spermatophyta</taxon>
        <taxon>Magnoliopsida</taxon>
        <taxon>Liliopsida</taxon>
        <taxon>Poales</taxon>
        <taxon>Poaceae</taxon>
        <taxon>PACMAD clade</taxon>
        <taxon>Chloridoideae</taxon>
        <taxon>Cynodonteae</taxon>
        <taxon>Eleusininae</taxon>
        <taxon>Eleusine</taxon>
    </lineage>
</organism>
<evidence type="ECO:0000256" key="9">
    <source>
        <dbReference type="SAM" id="MobiDB-lite"/>
    </source>
</evidence>
<keyword evidence="4" id="KW-0479">Metal-binding</keyword>
<dbReference type="InterPro" id="IPR013083">
    <property type="entry name" value="Znf_RING/FYVE/PHD"/>
</dbReference>
<evidence type="ECO:0000259" key="10">
    <source>
        <dbReference type="PROSITE" id="PS50089"/>
    </source>
</evidence>
<dbReference type="EMBL" id="BQKI01000073">
    <property type="protein sequence ID" value="GJN18126.1"/>
    <property type="molecule type" value="Genomic_DNA"/>
</dbReference>
<dbReference type="PANTHER" id="PTHR22937">
    <property type="entry name" value="E3 UBIQUITIN-PROTEIN LIGASE RNF165"/>
    <property type="match status" value="1"/>
</dbReference>
<dbReference type="InterPro" id="IPR001841">
    <property type="entry name" value="Znf_RING"/>
</dbReference>
<keyword evidence="5 8" id="KW-0863">Zinc-finger</keyword>